<dbReference type="EMBL" id="VLPL01000008">
    <property type="protein sequence ID" value="TSJ41313.1"/>
    <property type="molecule type" value="Genomic_DNA"/>
</dbReference>
<gene>
    <name evidence="3" type="ORF">FO442_15490</name>
</gene>
<feature type="signal peptide" evidence="1">
    <location>
        <begin position="1"/>
        <end position="21"/>
    </location>
</feature>
<name>A0A556MN19_9FLAO</name>
<accession>A0A556MN19</accession>
<keyword evidence="4" id="KW-1185">Reference proteome</keyword>
<protein>
    <submittedName>
        <fullName evidence="3">DUF3347 domain-containing protein</fullName>
    </submittedName>
</protein>
<organism evidence="3 4">
    <name type="scientific">Fluviicola chungangensis</name>
    <dbReference type="NCBI Taxonomy" id="2597671"/>
    <lineage>
        <taxon>Bacteria</taxon>
        <taxon>Pseudomonadati</taxon>
        <taxon>Bacteroidota</taxon>
        <taxon>Flavobacteriia</taxon>
        <taxon>Flavobacteriales</taxon>
        <taxon>Crocinitomicaceae</taxon>
        <taxon>Fluviicola</taxon>
    </lineage>
</organism>
<dbReference type="PROSITE" id="PS51257">
    <property type="entry name" value="PROKAR_LIPOPROTEIN"/>
    <property type="match status" value="1"/>
</dbReference>
<keyword evidence="1" id="KW-0732">Signal</keyword>
<dbReference type="RefSeq" id="WP_144334125.1">
    <property type="nucleotide sequence ID" value="NZ_VLPL01000008.1"/>
</dbReference>
<dbReference type="SUPFAM" id="SSF55008">
    <property type="entry name" value="HMA, heavy metal-associated domain"/>
    <property type="match status" value="1"/>
</dbReference>
<evidence type="ECO:0000313" key="4">
    <source>
        <dbReference type="Proteomes" id="UP000316008"/>
    </source>
</evidence>
<dbReference type="GO" id="GO:0046872">
    <property type="term" value="F:metal ion binding"/>
    <property type="evidence" value="ECO:0007669"/>
    <property type="project" value="InterPro"/>
</dbReference>
<sequence>MKKLQHFMLGMSLLLAFTACASPIKNAKTETYKVAGNCDMCKNTIETAANKKGISSAEWDKDKKVLTLTYDSKQTTPSEVLKRVAYAGYDNEQFLAPDDAYAKLPGCCHYDRMKKETSVAANPANEQKESETVVNEQEKGNLLSGVYDHYFALKDALVKDDGKTASAKALALAKAIGEVDMKSMSSEEHAAWMNVSGDLLMHAEHIAETKDIAHQREHFSKLSQKIYTLTETFKPGETTYLQHCPMYNDGKGADWLSKENAVKNPYYGSSMLTCGKTTKTIR</sequence>
<dbReference type="InterPro" id="IPR006121">
    <property type="entry name" value="HMA_dom"/>
</dbReference>
<evidence type="ECO:0000256" key="1">
    <source>
        <dbReference type="SAM" id="SignalP"/>
    </source>
</evidence>
<dbReference type="Proteomes" id="UP000316008">
    <property type="component" value="Unassembled WGS sequence"/>
</dbReference>
<evidence type="ECO:0000313" key="3">
    <source>
        <dbReference type="EMBL" id="TSJ41313.1"/>
    </source>
</evidence>
<dbReference type="InterPro" id="IPR021782">
    <property type="entry name" value="DUF3347"/>
</dbReference>
<dbReference type="AlphaFoldDB" id="A0A556MN19"/>
<feature type="chain" id="PRO_5022156388" evidence="1">
    <location>
        <begin position="22"/>
        <end position="282"/>
    </location>
</feature>
<dbReference type="OrthoDB" id="5513217at2"/>
<feature type="domain" description="HMA" evidence="2">
    <location>
        <begin position="27"/>
        <end position="92"/>
    </location>
</feature>
<dbReference type="Gene3D" id="3.30.70.100">
    <property type="match status" value="1"/>
</dbReference>
<proteinExistence type="predicted"/>
<evidence type="ECO:0000259" key="2">
    <source>
        <dbReference type="PROSITE" id="PS50846"/>
    </source>
</evidence>
<dbReference type="PROSITE" id="PS50846">
    <property type="entry name" value="HMA_2"/>
    <property type="match status" value="1"/>
</dbReference>
<reference evidence="3 4" key="1">
    <citation type="submission" date="2019-07" db="EMBL/GenBank/DDBJ databases">
        <authorList>
            <person name="Huq M.A."/>
        </authorList>
    </citation>
    <scope>NUCLEOTIDE SEQUENCE [LARGE SCALE GENOMIC DNA]</scope>
    <source>
        <strain evidence="3 4">MAH-3</strain>
    </source>
</reference>
<dbReference type="Pfam" id="PF11827">
    <property type="entry name" value="DUF3347"/>
    <property type="match status" value="1"/>
</dbReference>
<comment type="caution">
    <text evidence="3">The sequence shown here is derived from an EMBL/GenBank/DDBJ whole genome shotgun (WGS) entry which is preliminary data.</text>
</comment>
<dbReference type="InterPro" id="IPR036163">
    <property type="entry name" value="HMA_dom_sf"/>
</dbReference>